<comment type="caution">
    <text evidence="2">The sequence shown here is derived from an EMBL/GenBank/DDBJ whole genome shotgun (WGS) entry which is preliminary data.</text>
</comment>
<dbReference type="EMBL" id="MHVJ01000013">
    <property type="protein sequence ID" value="OHA91126.1"/>
    <property type="molecule type" value="Genomic_DNA"/>
</dbReference>
<dbReference type="InterPro" id="IPR028098">
    <property type="entry name" value="Glyco_trans_4-like_N"/>
</dbReference>
<protein>
    <recommendedName>
        <fullName evidence="1">Glycosyltransferase subfamily 4-like N-terminal domain-containing protein</fullName>
    </recommendedName>
</protein>
<proteinExistence type="predicted"/>
<dbReference type="Gene3D" id="3.40.50.2000">
    <property type="entry name" value="Glycogen Phosphorylase B"/>
    <property type="match status" value="2"/>
</dbReference>
<evidence type="ECO:0000313" key="3">
    <source>
        <dbReference type="Proteomes" id="UP000178612"/>
    </source>
</evidence>
<name>A0A1G2T1F7_9BACT</name>
<organism evidence="2 3">
    <name type="scientific">Candidatus Zambryskibacteria bacterium RIFCSPHIGHO2_01_FULL_49_18</name>
    <dbReference type="NCBI Taxonomy" id="1802740"/>
    <lineage>
        <taxon>Bacteria</taxon>
        <taxon>Candidatus Zambryskiibacteriota</taxon>
    </lineage>
</organism>
<dbReference type="Proteomes" id="UP000178612">
    <property type="component" value="Unassembled WGS sequence"/>
</dbReference>
<dbReference type="CDD" id="cd03801">
    <property type="entry name" value="GT4_PimA-like"/>
    <property type="match status" value="1"/>
</dbReference>
<dbReference type="AlphaFoldDB" id="A0A1G2T1F7"/>
<evidence type="ECO:0000313" key="2">
    <source>
        <dbReference type="EMBL" id="OHA91126.1"/>
    </source>
</evidence>
<evidence type="ECO:0000259" key="1">
    <source>
        <dbReference type="Pfam" id="PF13439"/>
    </source>
</evidence>
<dbReference type="PANTHER" id="PTHR12526">
    <property type="entry name" value="GLYCOSYLTRANSFERASE"/>
    <property type="match status" value="1"/>
</dbReference>
<gene>
    <name evidence="2" type="ORF">A2758_01455</name>
</gene>
<reference evidence="2 3" key="1">
    <citation type="journal article" date="2016" name="Nat. Commun.">
        <title>Thousands of microbial genomes shed light on interconnected biogeochemical processes in an aquifer system.</title>
        <authorList>
            <person name="Anantharaman K."/>
            <person name="Brown C.T."/>
            <person name="Hug L.A."/>
            <person name="Sharon I."/>
            <person name="Castelle C.J."/>
            <person name="Probst A.J."/>
            <person name="Thomas B.C."/>
            <person name="Singh A."/>
            <person name="Wilkins M.J."/>
            <person name="Karaoz U."/>
            <person name="Brodie E.L."/>
            <person name="Williams K.H."/>
            <person name="Hubbard S.S."/>
            <person name="Banfield J.F."/>
        </authorList>
    </citation>
    <scope>NUCLEOTIDE SEQUENCE [LARGE SCALE GENOMIC DNA]</scope>
</reference>
<dbReference type="Pfam" id="PF13692">
    <property type="entry name" value="Glyco_trans_1_4"/>
    <property type="match status" value="1"/>
</dbReference>
<sequence length="305" mass="35103">MRILITTGLSKSDIGGPFQYAHNLAQEFEKAGHEVRVVKYGSIERSILGIWPHIIWADKILALDTFSVGFASTLAAKIIRKKVTIRVGGDFMWSAYVNRTGRPLTLPEFYKELPELNTKEKIIFRLNRWAIQNAHFLAFNTEWQKEIWRDFYKLSESKIGVVRNFIPGSQVGTMSSGQNFLWAGRLIPEKNTEMLKRLGIEIVTGELHEKVLERIKNCYAVVSLAFTDICPNFIIEGISSGKPFIMTKYTGLNELFPKSGIFVEPRNEEEIREAMRNLNKIQIEEIKSHSWGEMAEEYLNIWNKI</sequence>
<dbReference type="SUPFAM" id="SSF53756">
    <property type="entry name" value="UDP-Glycosyltransferase/glycogen phosphorylase"/>
    <property type="match status" value="1"/>
</dbReference>
<dbReference type="Pfam" id="PF13439">
    <property type="entry name" value="Glyco_transf_4"/>
    <property type="match status" value="1"/>
</dbReference>
<accession>A0A1G2T1F7</accession>
<feature type="domain" description="Glycosyltransferase subfamily 4-like N-terminal" evidence="1">
    <location>
        <begin position="14"/>
        <end position="166"/>
    </location>
</feature>